<sequence>MKLSSIFIFLMSFNLYAQQHSNLVDSVLKELKINLSNCKTDLIVEKVMPNDSTKTIVVIPKLETEYNEQNDCCFELNSYILIVNSLSYQIENKYIESYKSNGWVSDAVVLVEISIDTAPYYLSNEKRAFGIRVKYNGNSRVNPYGYETITLFEPQDNSLRTLLKNYNVLEYSGQWDGNCIGEFSSKKKTIIITDNLTNSHLDILIKSKITNSIAFLNENNDCDEKETVTEKTETLTYENGSYK</sequence>
<organism evidence="2 3">
    <name type="scientific">Aureibaculum flavum</name>
    <dbReference type="NCBI Taxonomy" id="2795986"/>
    <lineage>
        <taxon>Bacteria</taxon>
        <taxon>Pseudomonadati</taxon>
        <taxon>Bacteroidota</taxon>
        <taxon>Flavobacteriia</taxon>
        <taxon>Flavobacteriales</taxon>
        <taxon>Flavobacteriaceae</taxon>
        <taxon>Aureibaculum</taxon>
    </lineage>
</organism>
<comment type="caution">
    <text evidence="2">The sequence shown here is derived from an EMBL/GenBank/DDBJ whole genome shotgun (WGS) entry which is preliminary data.</text>
</comment>
<evidence type="ECO:0000256" key="1">
    <source>
        <dbReference type="SAM" id="SignalP"/>
    </source>
</evidence>
<dbReference type="EMBL" id="JAEHFJ010000004">
    <property type="protein sequence ID" value="MBJ2174728.1"/>
    <property type="molecule type" value="Genomic_DNA"/>
</dbReference>
<dbReference type="RefSeq" id="WP_117880481.1">
    <property type="nucleotide sequence ID" value="NZ_JAEHFJ010000004.1"/>
</dbReference>
<accession>A0ABS0WRX6</accession>
<protein>
    <submittedName>
        <fullName evidence="2">Uncharacterized protein</fullName>
    </submittedName>
</protein>
<feature type="chain" id="PRO_5047092769" evidence="1">
    <location>
        <begin position="18"/>
        <end position="243"/>
    </location>
</feature>
<keyword evidence="1" id="KW-0732">Signal</keyword>
<evidence type="ECO:0000313" key="3">
    <source>
        <dbReference type="Proteomes" id="UP000623301"/>
    </source>
</evidence>
<reference evidence="2 3" key="1">
    <citation type="submission" date="2020-12" db="EMBL/GenBank/DDBJ databases">
        <title>Aureibaculum luteum sp. nov. and Aureibaculum flavum sp. nov., novel members of the family Flavobacteriaceae isolated from Antarctic intertidal sediments.</title>
        <authorList>
            <person name="He X."/>
            <person name="Zhang X."/>
        </authorList>
    </citation>
    <scope>NUCLEOTIDE SEQUENCE [LARGE SCALE GENOMIC DNA]</scope>
    <source>
        <strain evidence="2 3">A20</strain>
    </source>
</reference>
<evidence type="ECO:0000313" key="2">
    <source>
        <dbReference type="EMBL" id="MBJ2174728.1"/>
    </source>
</evidence>
<feature type="signal peptide" evidence="1">
    <location>
        <begin position="1"/>
        <end position="17"/>
    </location>
</feature>
<proteinExistence type="predicted"/>
<name>A0ABS0WRX6_9FLAO</name>
<keyword evidence="3" id="KW-1185">Reference proteome</keyword>
<dbReference type="Proteomes" id="UP000623301">
    <property type="component" value="Unassembled WGS sequence"/>
</dbReference>
<gene>
    <name evidence="2" type="ORF">JBL43_10805</name>
</gene>